<organism evidence="2 3">
    <name type="scientific">Leuconostoc gelidum subsp. gelidum</name>
    <dbReference type="NCBI Taxonomy" id="1607839"/>
    <lineage>
        <taxon>Bacteria</taxon>
        <taxon>Bacillati</taxon>
        <taxon>Bacillota</taxon>
        <taxon>Bacilli</taxon>
        <taxon>Lactobacillales</taxon>
        <taxon>Lactobacillaceae</taxon>
        <taxon>Leuconostoc</taxon>
        <taxon>Leuconostoc gelidum group</taxon>
    </lineage>
</organism>
<dbReference type="EMBL" id="JAHBFV010000017">
    <property type="protein sequence ID" value="MBZ6016003.1"/>
    <property type="molecule type" value="Genomic_DNA"/>
</dbReference>
<evidence type="ECO:0000256" key="1">
    <source>
        <dbReference type="SAM" id="Phobius"/>
    </source>
</evidence>
<evidence type="ECO:0000313" key="3">
    <source>
        <dbReference type="Proteomes" id="UP000727071"/>
    </source>
</evidence>
<proteinExistence type="predicted"/>
<feature type="transmembrane region" description="Helical" evidence="1">
    <location>
        <begin position="91"/>
        <end position="118"/>
    </location>
</feature>
<feature type="transmembrane region" description="Helical" evidence="1">
    <location>
        <begin position="130"/>
        <end position="151"/>
    </location>
</feature>
<gene>
    <name evidence="2" type="ORF">KII88_05600</name>
</gene>
<dbReference type="AlphaFoldDB" id="A0AB35FZY8"/>
<comment type="caution">
    <text evidence="2">The sequence shown here is derived from an EMBL/GenBank/DDBJ whole genome shotgun (WGS) entry which is preliminary data.</text>
</comment>
<reference evidence="2" key="1">
    <citation type="submission" date="2021-05" db="EMBL/GenBank/DDBJ databases">
        <title>Pangenome of Leuconostoc gelidum warrants species status for Leuconostoc gelidum subsp. gasicomitatum.</title>
        <authorList>
            <person name="Johansson P."/>
            <person name="Sade E."/>
            <person name="Hultman J."/>
            <person name="Auvinen P."/>
            <person name="Bjorkroth J."/>
        </authorList>
    </citation>
    <scope>NUCLEOTIDE SEQUENCE</scope>
    <source>
        <strain evidence="2">C220d</strain>
    </source>
</reference>
<protein>
    <submittedName>
        <fullName evidence="2">SHOCT domain-containing protein</fullName>
    </submittedName>
</protein>
<accession>A0AB35FZY8</accession>
<name>A0AB35FZY8_LEUGE</name>
<keyword evidence="1" id="KW-0812">Transmembrane</keyword>
<dbReference type="RefSeq" id="WP_089998683.1">
    <property type="nucleotide sequence ID" value="NZ_JAHBFV010000017.1"/>
</dbReference>
<keyword evidence="1" id="KW-1133">Transmembrane helix</keyword>
<keyword evidence="1" id="KW-0472">Membrane</keyword>
<dbReference type="Proteomes" id="UP000727071">
    <property type="component" value="Unassembled WGS sequence"/>
</dbReference>
<evidence type="ECO:0000313" key="2">
    <source>
        <dbReference type="EMBL" id="MBZ6016003.1"/>
    </source>
</evidence>
<sequence length="156" mass="17254">MSAEDIQVKLREYKKLLDDGIINNQEFDDLKKSALQNFQTSVDTKDAVELKTISESKPISDSKEKVVDRSTNPIVQTKPMSDREKDTLFTVLGYVFAVVAIFLVPIAFGAGGVIFGYLLTRKEQTKTNGVIIIIVNIAATILGMLFGYAVWGNMMG</sequence>